<dbReference type="OrthoDB" id="9788195at2"/>
<gene>
    <name evidence="2" type="ORF">FF041_02185</name>
</gene>
<feature type="transmembrane region" description="Helical" evidence="1">
    <location>
        <begin position="72"/>
        <end position="90"/>
    </location>
</feature>
<feature type="transmembrane region" description="Helical" evidence="1">
    <location>
        <begin position="122"/>
        <end position="140"/>
    </location>
</feature>
<feature type="transmembrane region" description="Helical" evidence="1">
    <location>
        <begin position="190"/>
        <end position="219"/>
    </location>
</feature>
<reference evidence="2 3" key="1">
    <citation type="submission" date="2019-05" db="EMBL/GenBank/DDBJ databases">
        <title>Comparative genomics and metabolomics analyses of clavulanic acid producing Streptomyces species provides insight into specialized metabolism and evolution of beta-lactam biosynthetic gene clusters.</title>
        <authorList>
            <person name="Moore M.A."/>
            <person name="Cruz-Morales P."/>
            <person name="Barona Gomez F."/>
            <person name="Kapil T."/>
        </authorList>
    </citation>
    <scope>NUCLEOTIDE SEQUENCE [LARGE SCALE GENOMIC DNA]</scope>
    <source>
        <strain evidence="2 3">NRRL 5741</strain>
    </source>
</reference>
<keyword evidence="3" id="KW-1185">Reference proteome</keyword>
<organism evidence="2 3">
    <name type="scientific">Streptomyces jumonjinensis</name>
    <dbReference type="NCBI Taxonomy" id="1945"/>
    <lineage>
        <taxon>Bacteria</taxon>
        <taxon>Bacillati</taxon>
        <taxon>Actinomycetota</taxon>
        <taxon>Actinomycetes</taxon>
        <taxon>Kitasatosporales</taxon>
        <taxon>Streptomycetaceae</taxon>
        <taxon>Streptomyces</taxon>
    </lineage>
</organism>
<keyword evidence="1" id="KW-0812">Transmembrane</keyword>
<feature type="transmembrane region" description="Helical" evidence="1">
    <location>
        <begin position="152"/>
        <end position="178"/>
    </location>
</feature>
<keyword evidence="1" id="KW-1133">Transmembrane helix</keyword>
<dbReference type="Proteomes" id="UP000419138">
    <property type="component" value="Unassembled WGS sequence"/>
</dbReference>
<evidence type="ECO:0000313" key="3">
    <source>
        <dbReference type="Proteomes" id="UP000419138"/>
    </source>
</evidence>
<sequence length="271" mass="30258">MNRPFKESLSLYWTLQKAALRAETGYRFNFVLLVVMGIVYQGSGIAFVWVILSQFDSIGSWTFSDVAFLYSLRLLAHAVWIVPFNQVYALDELVREGRFDVYLLRPLNPLLQVITGRVRMNILGDVITAVTMFGFAVTAADVDWTPAKALYLVLAVLGGAAAEGAVVLLVSALSFRFLHTWSAHFLVDNVFLLFGSYPLHIFGTATTWILTWTVPVAFVAYVPASVLLGRTGDLSVSPVLAWAAPAIGFLWMYAAYRIWVRQMRHYQSTGT</sequence>
<evidence type="ECO:0000313" key="2">
    <source>
        <dbReference type="EMBL" id="MQS99048.1"/>
    </source>
</evidence>
<protein>
    <submittedName>
        <fullName evidence="2">ABC transporter permease</fullName>
    </submittedName>
</protein>
<feature type="transmembrane region" description="Helical" evidence="1">
    <location>
        <begin position="239"/>
        <end position="259"/>
    </location>
</feature>
<dbReference type="EMBL" id="VCLA01000018">
    <property type="protein sequence ID" value="MQS99048.1"/>
    <property type="molecule type" value="Genomic_DNA"/>
</dbReference>
<dbReference type="InterPro" id="IPR010390">
    <property type="entry name" value="ABC-2_transporter-like"/>
</dbReference>
<dbReference type="AlphaFoldDB" id="A0A646KA07"/>
<dbReference type="PANTHER" id="PTHR36833">
    <property type="entry name" value="SLR0610 PROTEIN-RELATED"/>
    <property type="match status" value="1"/>
</dbReference>
<dbReference type="Pfam" id="PF06182">
    <property type="entry name" value="ABC2_membrane_6"/>
    <property type="match status" value="1"/>
</dbReference>
<proteinExistence type="predicted"/>
<comment type="caution">
    <text evidence="2">The sequence shown here is derived from an EMBL/GenBank/DDBJ whole genome shotgun (WGS) entry which is preliminary data.</text>
</comment>
<name>A0A646KA07_STRJU</name>
<evidence type="ECO:0000256" key="1">
    <source>
        <dbReference type="SAM" id="Phobius"/>
    </source>
</evidence>
<dbReference type="PANTHER" id="PTHR36833:SF1">
    <property type="entry name" value="INTEGRAL MEMBRANE TRANSPORT PROTEIN"/>
    <property type="match status" value="1"/>
</dbReference>
<feature type="transmembrane region" description="Helical" evidence="1">
    <location>
        <begin position="30"/>
        <end position="52"/>
    </location>
</feature>
<keyword evidence="1" id="KW-0472">Membrane</keyword>
<dbReference type="RefSeq" id="WP_153520772.1">
    <property type="nucleotide sequence ID" value="NZ_JBEPDZ010000016.1"/>
</dbReference>
<accession>A0A646KA07</accession>